<keyword evidence="4" id="KW-0067">ATP-binding</keyword>
<evidence type="ECO:0000256" key="6">
    <source>
        <dbReference type="SAM" id="MobiDB-lite"/>
    </source>
</evidence>
<organism evidence="8 9">
    <name type="scientific">Vitis rotundifolia</name>
    <name type="common">Muscadine grape</name>
    <dbReference type="NCBI Taxonomy" id="103349"/>
    <lineage>
        <taxon>Eukaryota</taxon>
        <taxon>Viridiplantae</taxon>
        <taxon>Streptophyta</taxon>
        <taxon>Embryophyta</taxon>
        <taxon>Tracheophyta</taxon>
        <taxon>Spermatophyta</taxon>
        <taxon>Magnoliopsida</taxon>
        <taxon>eudicotyledons</taxon>
        <taxon>Gunneridae</taxon>
        <taxon>Pentapetalae</taxon>
        <taxon>rosids</taxon>
        <taxon>Vitales</taxon>
        <taxon>Vitaceae</taxon>
        <taxon>Viteae</taxon>
        <taxon>Vitis</taxon>
    </lineage>
</organism>
<evidence type="ECO:0000313" key="9">
    <source>
        <dbReference type="Proteomes" id="UP001168098"/>
    </source>
</evidence>
<dbReference type="InterPro" id="IPR002182">
    <property type="entry name" value="NB-ARC"/>
</dbReference>
<keyword evidence="5" id="KW-0175">Coiled coil</keyword>
<name>A0AA38Z4C2_VITRO</name>
<feature type="compositionally biased region" description="Basic and acidic residues" evidence="6">
    <location>
        <begin position="1415"/>
        <end position="1430"/>
    </location>
</feature>
<evidence type="ECO:0000259" key="7">
    <source>
        <dbReference type="SMART" id="SM00382"/>
    </source>
</evidence>
<reference evidence="8 9" key="1">
    <citation type="journal article" date="2023" name="BMC Biotechnol.">
        <title>Vitis rotundifolia cv Carlos genome sequencing.</title>
        <authorList>
            <person name="Huff M."/>
            <person name="Hulse-Kemp A."/>
            <person name="Scheffler B."/>
            <person name="Youngblood R."/>
            <person name="Simpson S."/>
            <person name="Babiker E."/>
            <person name="Staton M."/>
        </authorList>
    </citation>
    <scope>NUCLEOTIDE SEQUENCE [LARGE SCALE GENOMIC DNA]</scope>
    <source>
        <tissue evidence="8">Leaf</tissue>
    </source>
</reference>
<keyword evidence="3" id="KW-0611">Plant defense</keyword>
<dbReference type="FunFam" id="3.40.50.300:FF:001091">
    <property type="entry name" value="Probable disease resistance protein At1g61300"/>
    <property type="match status" value="1"/>
</dbReference>
<accession>A0AA38Z4C2</accession>
<dbReference type="Gene3D" id="3.40.50.300">
    <property type="entry name" value="P-loop containing nucleotide triphosphate hydrolases"/>
    <property type="match status" value="1"/>
</dbReference>
<evidence type="ECO:0000256" key="4">
    <source>
        <dbReference type="ARBA" id="ARBA00022840"/>
    </source>
</evidence>
<dbReference type="GO" id="GO:0043531">
    <property type="term" value="F:ADP binding"/>
    <property type="evidence" value="ECO:0007669"/>
    <property type="project" value="InterPro"/>
</dbReference>
<dbReference type="SUPFAM" id="SSF52047">
    <property type="entry name" value="RNI-like"/>
    <property type="match status" value="1"/>
</dbReference>
<dbReference type="InterPro" id="IPR032675">
    <property type="entry name" value="LRR_dom_sf"/>
</dbReference>
<comment type="similarity">
    <text evidence="1">Belongs to the disease resistance NB-LRR family.</text>
</comment>
<evidence type="ECO:0000256" key="5">
    <source>
        <dbReference type="SAM" id="Coils"/>
    </source>
</evidence>
<dbReference type="EMBL" id="JARBHA010000014">
    <property type="protein sequence ID" value="KAJ9682158.1"/>
    <property type="molecule type" value="Genomic_DNA"/>
</dbReference>
<dbReference type="InterPro" id="IPR050905">
    <property type="entry name" value="Plant_NBS-LRR"/>
</dbReference>
<feature type="region of interest" description="Disordered" evidence="6">
    <location>
        <begin position="1394"/>
        <end position="1449"/>
    </location>
</feature>
<dbReference type="GO" id="GO:0006952">
    <property type="term" value="P:defense response"/>
    <property type="evidence" value="ECO:0007669"/>
    <property type="project" value="UniProtKB-KW"/>
</dbReference>
<proteinExistence type="inferred from homology"/>
<feature type="domain" description="AAA+ ATPase" evidence="7">
    <location>
        <begin position="168"/>
        <end position="305"/>
    </location>
</feature>
<evidence type="ECO:0000256" key="2">
    <source>
        <dbReference type="ARBA" id="ARBA00022741"/>
    </source>
</evidence>
<dbReference type="Pfam" id="PF23247">
    <property type="entry name" value="LRR_RPS2"/>
    <property type="match status" value="2"/>
</dbReference>
<evidence type="ECO:0000313" key="8">
    <source>
        <dbReference type="EMBL" id="KAJ9682158.1"/>
    </source>
</evidence>
<protein>
    <recommendedName>
        <fullName evidence="7">AAA+ ATPase domain-containing protein</fullName>
    </recommendedName>
</protein>
<sequence length="1449" mass="164925">MADIVITIAAKVAEYLVAPIGRQLRYLFCYRSYTDDLNNKVQELGRVRDDLQRTVGDETKRAGYEIRPIVQEWLNRVDGITEEAEELMKDENKSCFKGWCPNLKSRYLLSRKADKKAQVIVQIQKEGNFPHGVSDRVPLRNLTFKNYEPFESRASILNKIMDAFGDDEIKMIGVWGMGGVGKTTLVKQVAEQAKQGKLFTTEVYIDVSWTRDLEKPQQGIAKIQQKIAEMLHLEFTGKDESTRAVELKHRLKKEKILIILDDIWKEIDLEEVGIPCKDDPTECKVVLTSRDLHLIRQYMDAETCFLIQQLPPKEAWSLFNKTSGGSLEKNLELRPIATDVVEECEGLPIAIVTIAKALKGKNVAVWKNALKELRTSAPTNIQGVEEKVYSCLELSYNHLESDEVKSLFLLCGLLGDGDISLDDLLKYGMDLDLFDYIDALEQARNKLLTLVEILKASSLLLEVEDGSYREAPSLFFVEEGNGFVRMHDVVRDVAKAIASKDPHHRFVVKEDVRLQGWEKRDGELRNCTGISLKCTHVHELPEGLVCPKLGFFLLNGNDNFLKIPDTFFKEMKEVRVLSLFRIDLTQLPSSLHFLSNLRTLCLHRCRTLKDITILGELKKLQILSLVDCGILVFPKEMMQLTDLRMLNLVDSRILGPRNVISSLSRLEYLCMRIILWGSEGVDGGRRNACLSELKHLSCLRALQLQLPHSCLPSEDVSFENLTRYDISIGSRPGHYGEKKTSRRLKLYKIKGPDMVKCFSKLLKTTEVLALGRLRDTKHFVYELDCDGFPQLKYLYISRSDGMQYIMNTMEMEWVDPPHSAFPLLEGLKLRCLKQLEAVCHGPIPMGCFANLRDLIIEECNSLKYIIWLPTTQARESVLVFPQLGSLKLERLPNLINFYSTGTSGSQEPCSSFFNQVALPGLELLYLVSMDNVKTVWDNQDPVCSSSKLKDLYLKGCKNLLIVFPSNFLEGIQSLQTLNIENCCSLKEIFEVGKIYKVESNGIAVPPLREMCLHGQNMESVRKDSLGYLAFQSLNSLKVGSCASLKYLFPTSVAKGLVQLEVLEIFDCGVEEIVANENGLEEVPIFLFPRLTSLKLTKLYQLKRFYRDKYSLGCPLLKTLVVCNCDEVELLLQEKSLESEVDKQPLFLIEKNTFPNVEELKLGFKGPMEILLSQFSRESFGKLRVLEIKACHDVLVVIPSSKLQVLHNLKQLIVRNCSSVKEVIQVEGRVGETFPQLTIMYLENLPMLTHLSGFGPFLQNLHSLQVSKCGKLINLVSPSMAKTLVQLEELTVSYCDEVKEIVENEGGEATDDKIVFTKLKKLKLHFLPNLKSFCSARYTLIFPCLTEMQVKRCPEMEIFCKGDSITQRLEKVLMSDHRPCWENDLNTTIQKMFMETHPKEEDSKEEILDEENAEEWNSKEQHPKVEDSVEDTKEEDSERGESGSLEQRSS</sequence>
<evidence type="ECO:0000256" key="1">
    <source>
        <dbReference type="ARBA" id="ARBA00008894"/>
    </source>
</evidence>
<dbReference type="GO" id="GO:0005524">
    <property type="term" value="F:ATP binding"/>
    <property type="evidence" value="ECO:0007669"/>
    <property type="project" value="UniProtKB-KW"/>
</dbReference>
<comment type="caution">
    <text evidence="8">The sequence shown here is derived from an EMBL/GenBank/DDBJ whole genome shotgun (WGS) entry which is preliminary data.</text>
</comment>
<dbReference type="Proteomes" id="UP001168098">
    <property type="component" value="Unassembled WGS sequence"/>
</dbReference>
<dbReference type="SMART" id="SM00382">
    <property type="entry name" value="AAA"/>
    <property type="match status" value="1"/>
</dbReference>
<dbReference type="InterPro" id="IPR027417">
    <property type="entry name" value="P-loop_NTPase"/>
</dbReference>
<dbReference type="PANTHER" id="PTHR33463">
    <property type="entry name" value="NB-ARC DOMAIN-CONTAINING PROTEIN-RELATED"/>
    <property type="match status" value="1"/>
</dbReference>
<keyword evidence="9" id="KW-1185">Reference proteome</keyword>
<gene>
    <name evidence="8" type="ORF">PVL29_018173</name>
</gene>
<feature type="compositionally biased region" description="Basic and acidic residues" evidence="6">
    <location>
        <begin position="1394"/>
        <end position="1405"/>
    </location>
</feature>
<dbReference type="PRINTS" id="PR00364">
    <property type="entry name" value="DISEASERSIST"/>
</dbReference>
<dbReference type="InterPro" id="IPR057135">
    <property type="entry name" value="At4g27190-like_LRR"/>
</dbReference>
<dbReference type="PANTHER" id="PTHR33463:SF198">
    <property type="entry name" value="RPP4C3"/>
    <property type="match status" value="1"/>
</dbReference>
<feature type="coiled-coil region" evidence="5">
    <location>
        <begin position="34"/>
        <end position="90"/>
    </location>
</feature>
<dbReference type="Gene3D" id="3.80.10.10">
    <property type="entry name" value="Ribonuclease Inhibitor"/>
    <property type="match status" value="4"/>
</dbReference>
<dbReference type="SUPFAM" id="SSF52540">
    <property type="entry name" value="P-loop containing nucleoside triphosphate hydrolases"/>
    <property type="match status" value="1"/>
</dbReference>
<dbReference type="Gene3D" id="1.10.8.430">
    <property type="entry name" value="Helical domain of apoptotic protease-activating factors"/>
    <property type="match status" value="1"/>
</dbReference>
<keyword evidence="2" id="KW-0547">Nucleotide-binding</keyword>
<evidence type="ECO:0000256" key="3">
    <source>
        <dbReference type="ARBA" id="ARBA00022821"/>
    </source>
</evidence>
<dbReference type="SUPFAM" id="SSF52058">
    <property type="entry name" value="L domain-like"/>
    <property type="match status" value="2"/>
</dbReference>
<dbReference type="InterPro" id="IPR042197">
    <property type="entry name" value="Apaf_helical"/>
</dbReference>
<dbReference type="Pfam" id="PF00931">
    <property type="entry name" value="NB-ARC"/>
    <property type="match status" value="1"/>
</dbReference>
<dbReference type="InterPro" id="IPR003593">
    <property type="entry name" value="AAA+_ATPase"/>
</dbReference>